<evidence type="ECO:0000313" key="9">
    <source>
        <dbReference type="Proteomes" id="UP000606786"/>
    </source>
</evidence>
<proteinExistence type="inferred from homology"/>
<dbReference type="Proteomes" id="UP000606786">
    <property type="component" value="Unassembled WGS sequence"/>
</dbReference>
<accession>A0A811UKB5</accession>
<comment type="subcellular location">
    <subcellularLocation>
        <location evidence="1">Membrane</location>
        <topology evidence="1">Multi-pass membrane protein</topology>
    </subcellularLocation>
</comment>
<dbReference type="GO" id="GO:0071786">
    <property type="term" value="P:endoplasmic reticulum tubular network organization"/>
    <property type="evidence" value="ECO:0007669"/>
    <property type="project" value="TreeGrafter"/>
</dbReference>
<dbReference type="KEGG" id="ccat:101458015"/>
<keyword evidence="9" id="KW-1185">Reference proteome</keyword>
<evidence type="ECO:0000313" key="8">
    <source>
        <dbReference type="EMBL" id="CAD6997593.1"/>
    </source>
</evidence>
<feature type="transmembrane region" description="Helical" evidence="7">
    <location>
        <begin position="113"/>
        <end position="139"/>
    </location>
</feature>
<dbReference type="InterPro" id="IPR051645">
    <property type="entry name" value="PER33/POM33_regulator"/>
</dbReference>
<comment type="caution">
    <text evidence="8">The sequence shown here is derived from an EMBL/GenBank/DDBJ whole genome shotgun (WGS) entry which is preliminary data.</text>
</comment>
<evidence type="ECO:0000256" key="2">
    <source>
        <dbReference type="ARBA" id="ARBA00007322"/>
    </source>
</evidence>
<dbReference type="Pfam" id="PF03661">
    <property type="entry name" value="TMEM33_Pom33"/>
    <property type="match status" value="1"/>
</dbReference>
<reference evidence="8" key="1">
    <citation type="submission" date="2020-11" db="EMBL/GenBank/DDBJ databases">
        <authorList>
            <person name="Whitehead M."/>
        </authorList>
    </citation>
    <scope>NUCLEOTIDE SEQUENCE</scope>
    <source>
        <strain evidence="8">EGII</strain>
    </source>
</reference>
<evidence type="ECO:0000256" key="4">
    <source>
        <dbReference type="ARBA" id="ARBA00022989"/>
    </source>
</evidence>
<keyword evidence="4 7" id="KW-1133">Transmembrane helix</keyword>
<comment type="similarity">
    <text evidence="2">Belongs to the PER33/POM33 family.</text>
</comment>
<feature type="compositionally biased region" description="Polar residues" evidence="6">
    <location>
        <begin position="7"/>
        <end position="29"/>
    </location>
</feature>
<dbReference type="GO" id="GO:0016020">
    <property type="term" value="C:membrane"/>
    <property type="evidence" value="ECO:0007669"/>
    <property type="project" value="UniProtKB-SubCell"/>
</dbReference>
<feature type="transmembrane region" description="Helical" evidence="7">
    <location>
        <begin position="45"/>
        <end position="66"/>
    </location>
</feature>
<name>A0A811UKB5_CERCA</name>
<evidence type="ECO:0000256" key="7">
    <source>
        <dbReference type="SAM" id="Phobius"/>
    </source>
</evidence>
<dbReference type="PANTHER" id="PTHR12703">
    <property type="entry name" value="TRANSMEMBRANE PROTEIN 33"/>
    <property type="match status" value="1"/>
</dbReference>
<feature type="region of interest" description="Disordered" evidence="6">
    <location>
        <begin position="1"/>
        <end position="29"/>
    </location>
</feature>
<dbReference type="GO" id="GO:0061024">
    <property type="term" value="P:membrane organization"/>
    <property type="evidence" value="ECO:0007669"/>
    <property type="project" value="TreeGrafter"/>
</dbReference>
<evidence type="ECO:0000256" key="5">
    <source>
        <dbReference type="ARBA" id="ARBA00023136"/>
    </source>
</evidence>
<sequence>MSDDASDNQQNNGSATPSSTPPTQDSNGNTFEKIQQHVRSNKVDVAMWATRILTVLFTFSYVLPILSNQQSSFNKVLLSNAATSALRLHQRLPSFAFTREFLARLFIEDSCHYLMFSLIFFNVQPTLLILIPIFLFAVLHASSYSLKLLDIVGQNSWWGARFLISLVEFQASNILKAAAFAEIFIMPLAVVFTFRGRAGLMTPIVYYHFLVMRYGSRRNPYTRNAFAELRVKAEALASSSPAVVGKVIHSGIAFVNRLAPQQQPEQPPPAQ</sequence>
<dbReference type="OrthoDB" id="5581259at2759"/>
<dbReference type="GO" id="GO:0005783">
    <property type="term" value="C:endoplasmic reticulum"/>
    <property type="evidence" value="ECO:0007669"/>
    <property type="project" value="TreeGrafter"/>
</dbReference>
<evidence type="ECO:0000256" key="6">
    <source>
        <dbReference type="SAM" id="MobiDB-lite"/>
    </source>
</evidence>
<organism evidence="8 9">
    <name type="scientific">Ceratitis capitata</name>
    <name type="common">Mediterranean fruit fly</name>
    <name type="synonym">Tephritis capitata</name>
    <dbReference type="NCBI Taxonomy" id="7213"/>
    <lineage>
        <taxon>Eukaryota</taxon>
        <taxon>Metazoa</taxon>
        <taxon>Ecdysozoa</taxon>
        <taxon>Arthropoda</taxon>
        <taxon>Hexapoda</taxon>
        <taxon>Insecta</taxon>
        <taxon>Pterygota</taxon>
        <taxon>Neoptera</taxon>
        <taxon>Endopterygota</taxon>
        <taxon>Diptera</taxon>
        <taxon>Brachycera</taxon>
        <taxon>Muscomorpha</taxon>
        <taxon>Tephritoidea</taxon>
        <taxon>Tephritidae</taxon>
        <taxon>Ceratitis</taxon>
        <taxon>Ceratitis</taxon>
    </lineage>
</organism>
<dbReference type="AlphaFoldDB" id="A0A811UKB5"/>
<dbReference type="PANTHER" id="PTHR12703:SF4">
    <property type="entry name" value="TRANSMEMBRANE PROTEIN 33"/>
    <property type="match status" value="1"/>
</dbReference>
<evidence type="ECO:0000256" key="3">
    <source>
        <dbReference type="ARBA" id="ARBA00022692"/>
    </source>
</evidence>
<feature type="transmembrane region" description="Helical" evidence="7">
    <location>
        <begin position="174"/>
        <end position="194"/>
    </location>
</feature>
<evidence type="ECO:0000256" key="1">
    <source>
        <dbReference type="ARBA" id="ARBA00004141"/>
    </source>
</evidence>
<keyword evidence="3 7" id="KW-0812">Transmembrane</keyword>
<gene>
    <name evidence="8" type="ORF">CCAP1982_LOCUS6232</name>
</gene>
<dbReference type="InterPro" id="IPR005344">
    <property type="entry name" value="TMEM33/Pom33"/>
</dbReference>
<protein>
    <submittedName>
        <fullName evidence="8">(Mediterranean fruit fly) hypothetical protein</fullName>
    </submittedName>
</protein>
<dbReference type="EMBL" id="CAJHJT010000012">
    <property type="protein sequence ID" value="CAD6997593.1"/>
    <property type="molecule type" value="Genomic_DNA"/>
</dbReference>
<keyword evidence="5 7" id="KW-0472">Membrane</keyword>